<dbReference type="Proteomes" id="UP001501237">
    <property type="component" value="Unassembled WGS sequence"/>
</dbReference>
<gene>
    <name evidence="2" type="ORF">GCM10010468_16740</name>
</gene>
<comment type="caution">
    <text evidence="2">The sequence shown here is derived from an EMBL/GenBank/DDBJ whole genome shotgun (WGS) entry which is preliminary data.</text>
</comment>
<feature type="domain" description="NAD(P)-binding" evidence="1">
    <location>
        <begin position="6"/>
        <end position="179"/>
    </location>
</feature>
<dbReference type="Gene3D" id="3.40.50.720">
    <property type="entry name" value="NAD(P)-binding Rossmann-like Domain"/>
    <property type="match status" value="1"/>
</dbReference>
<dbReference type="Gene3D" id="3.90.25.10">
    <property type="entry name" value="UDP-galactose 4-epimerase, domain 1"/>
    <property type="match status" value="1"/>
</dbReference>
<dbReference type="CDD" id="cd05269">
    <property type="entry name" value="TMR_SDR_a"/>
    <property type="match status" value="1"/>
</dbReference>
<evidence type="ECO:0000313" key="3">
    <source>
        <dbReference type="Proteomes" id="UP001501237"/>
    </source>
</evidence>
<dbReference type="InterPro" id="IPR016040">
    <property type="entry name" value="NAD(P)-bd_dom"/>
</dbReference>
<reference evidence="3" key="1">
    <citation type="journal article" date="2019" name="Int. J. Syst. Evol. Microbiol.">
        <title>The Global Catalogue of Microorganisms (GCM) 10K type strain sequencing project: providing services to taxonomists for standard genome sequencing and annotation.</title>
        <authorList>
            <consortium name="The Broad Institute Genomics Platform"/>
            <consortium name="The Broad Institute Genome Sequencing Center for Infectious Disease"/>
            <person name="Wu L."/>
            <person name="Ma J."/>
        </authorList>
    </citation>
    <scope>NUCLEOTIDE SEQUENCE [LARGE SCALE GENOMIC DNA]</scope>
    <source>
        <strain evidence="3">JCM 9377</strain>
    </source>
</reference>
<accession>A0ABP6Q6A8</accession>
<protein>
    <submittedName>
        <fullName evidence="2">SDR family oxidoreductase</fullName>
    </submittedName>
</protein>
<dbReference type="SUPFAM" id="SSF51735">
    <property type="entry name" value="NAD(P)-binding Rossmann-fold domains"/>
    <property type="match status" value="1"/>
</dbReference>
<name>A0ABP6Q6A8_9ACTN</name>
<organism evidence="2 3">
    <name type="scientific">Actinocorallia longicatena</name>
    <dbReference type="NCBI Taxonomy" id="111803"/>
    <lineage>
        <taxon>Bacteria</taxon>
        <taxon>Bacillati</taxon>
        <taxon>Actinomycetota</taxon>
        <taxon>Actinomycetes</taxon>
        <taxon>Streptosporangiales</taxon>
        <taxon>Thermomonosporaceae</taxon>
        <taxon>Actinocorallia</taxon>
    </lineage>
</organism>
<evidence type="ECO:0000259" key="1">
    <source>
        <dbReference type="Pfam" id="PF13460"/>
    </source>
</evidence>
<dbReference type="InterPro" id="IPR036291">
    <property type="entry name" value="NAD(P)-bd_dom_sf"/>
</dbReference>
<sequence length="278" mass="28802">MIVVTGATGQLGRLVVEGLKEKAGADRVVAAVRAPEKAADLGVEVREAHYDRPETLKAAFAGAEVVLLISGTDHGNRVRQHSAVIDAAKEAGARVVYTSAPYADTTTAKLVGEHRATETYLRASGVPFTILRNSWYHENYQASIAHAPQAGAIFGAAGEGRVASAARADYAAAAVAVLTGEGHTGETYELSGDTAWSLTELAAAISAASGTAVTYTDLPEAEFAKVLAANGLPEAVAGLLADVDTHIAQGWLERTPGTLAALIGRPTQPIGDYMKTVI</sequence>
<proteinExistence type="predicted"/>
<keyword evidence="3" id="KW-1185">Reference proteome</keyword>
<dbReference type="RefSeq" id="WP_344824247.1">
    <property type="nucleotide sequence ID" value="NZ_BAAAUV010000004.1"/>
</dbReference>
<dbReference type="PANTHER" id="PTHR47129:SF1">
    <property type="entry name" value="NMRA-LIKE DOMAIN-CONTAINING PROTEIN"/>
    <property type="match status" value="1"/>
</dbReference>
<dbReference type="Pfam" id="PF13460">
    <property type="entry name" value="NAD_binding_10"/>
    <property type="match status" value="1"/>
</dbReference>
<evidence type="ECO:0000313" key="2">
    <source>
        <dbReference type="EMBL" id="GAA3202924.1"/>
    </source>
</evidence>
<dbReference type="InterPro" id="IPR052718">
    <property type="entry name" value="NmrA-type_oxidoreductase"/>
</dbReference>
<dbReference type="PANTHER" id="PTHR47129">
    <property type="entry name" value="QUINONE OXIDOREDUCTASE 2"/>
    <property type="match status" value="1"/>
</dbReference>
<dbReference type="EMBL" id="BAAAUV010000004">
    <property type="protein sequence ID" value="GAA3202924.1"/>
    <property type="molecule type" value="Genomic_DNA"/>
</dbReference>